<dbReference type="STRING" id="1618480.US11_C0003G0057"/>
<dbReference type="NCBIfam" id="TIGR00726">
    <property type="entry name" value="peptidoglycan editing factor PgeF"/>
    <property type="match status" value="1"/>
</dbReference>
<comment type="catalytic activity">
    <reaction evidence="1">
        <text>inosine + phosphate = alpha-D-ribose 1-phosphate + hypoxanthine</text>
        <dbReference type="Rhea" id="RHEA:27646"/>
        <dbReference type="ChEBI" id="CHEBI:17368"/>
        <dbReference type="ChEBI" id="CHEBI:17596"/>
        <dbReference type="ChEBI" id="CHEBI:43474"/>
        <dbReference type="ChEBI" id="CHEBI:57720"/>
        <dbReference type="EC" id="2.4.2.1"/>
    </reaction>
    <physiologicalReaction direction="left-to-right" evidence="1">
        <dbReference type="Rhea" id="RHEA:27647"/>
    </physiologicalReaction>
</comment>
<comment type="similarity">
    <text evidence="2 10">Belongs to the purine nucleoside phosphorylase YfiH/LACC1 family.</text>
</comment>
<dbReference type="InterPro" id="IPR038371">
    <property type="entry name" value="Cu_polyphenol_OxRdtase_sf"/>
</dbReference>
<comment type="catalytic activity">
    <reaction evidence="8">
        <text>adenosine + phosphate = alpha-D-ribose 1-phosphate + adenine</text>
        <dbReference type="Rhea" id="RHEA:27642"/>
        <dbReference type="ChEBI" id="CHEBI:16335"/>
        <dbReference type="ChEBI" id="CHEBI:16708"/>
        <dbReference type="ChEBI" id="CHEBI:43474"/>
        <dbReference type="ChEBI" id="CHEBI:57720"/>
        <dbReference type="EC" id="2.4.2.1"/>
    </reaction>
    <physiologicalReaction direction="left-to-right" evidence="8">
        <dbReference type="Rhea" id="RHEA:27643"/>
    </physiologicalReaction>
</comment>
<evidence type="ECO:0000256" key="5">
    <source>
        <dbReference type="ARBA" id="ARBA00022801"/>
    </source>
</evidence>
<dbReference type="CDD" id="cd16833">
    <property type="entry name" value="YfiH"/>
    <property type="match status" value="1"/>
</dbReference>
<sequence>MITYDPDLKIFFSTMINNANFFSGFGTRELGDARQSENIVNFFQENDIQFNRIVTLEQIHSANIENYENKSTDKLVKIAETDGVITTVEKVALTVITADCVPIIFSGQNGIIGISHQGWRNSIKSIAQKMINNMVEQGAQKENIKIAIGPSINDCCYNINEERYYSFLEEFDGFSEKIFHRRHGKLYLNLPLLNYLLLLEVGIPKKNIDYFPFCTQCDRKRFFSFRRDNKNEFGEMMNFIIRLNNIV</sequence>
<accession>A0A0G0GQ28</accession>
<dbReference type="GO" id="GO:0017061">
    <property type="term" value="F:S-methyl-5-thioadenosine phosphorylase activity"/>
    <property type="evidence" value="ECO:0007669"/>
    <property type="project" value="UniProtKB-EC"/>
</dbReference>
<evidence type="ECO:0000256" key="2">
    <source>
        <dbReference type="ARBA" id="ARBA00007353"/>
    </source>
</evidence>
<keyword evidence="4" id="KW-0479">Metal-binding</keyword>
<keyword evidence="5" id="KW-0378">Hydrolase</keyword>
<comment type="caution">
    <text evidence="11">The sequence shown here is derived from an EMBL/GenBank/DDBJ whole genome shotgun (WGS) entry which is preliminary data.</text>
</comment>
<dbReference type="PANTHER" id="PTHR30616:SF2">
    <property type="entry name" value="PURINE NUCLEOSIDE PHOSPHORYLASE LACC1"/>
    <property type="match status" value="1"/>
</dbReference>
<evidence type="ECO:0000313" key="11">
    <source>
        <dbReference type="EMBL" id="KKQ01914.1"/>
    </source>
</evidence>
<dbReference type="Gene3D" id="3.60.140.10">
    <property type="entry name" value="CNF1/YfiH-like putative cysteine hydrolases"/>
    <property type="match status" value="1"/>
</dbReference>
<keyword evidence="3" id="KW-0808">Transferase</keyword>
<dbReference type="AlphaFoldDB" id="A0A0G0GQ28"/>
<evidence type="ECO:0000256" key="6">
    <source>
        <dbReference type="ARBA" id="ARBA00022833"/>
    </source>
</evidence>
<dbReference type="GO" id="GO:0016787">
    <property type="term" value="F:hydrolase activity"/>
    <property type="evidence" value="ECO:0007669"/>
    <property type="project" value="UniProtKB-KW"/>
</dbReference>
<dbReference type="SUPFAM" id="SSF64438">
    <property type="entry name" value="CNF1/YfiH-like putative cysteine hydrolases"/>
    <property type="match status" value="1"/>
</dbReference>
<comment type="catalytic activity">
    <reaction evidence="7">
        <text>adenosine + H2O + H(+) = inosine + NH4(+)</text>
        <dbReference type="Rhea" id="RHEA:24408"/>
        <dbReference type="ChEBI" id="CHEBI:15377"/>
        <dbReference type="ChEBI" id="CHEBI:15378"/>
        <dbReference type="ChEBI" id="CHEBI:16335"/>
        <dbReference type="ChEBI" id="CHEBI:17596"/>
        <dbReference type="ChEBI" id="CHEBI:28938"/>
        <dbReference type="EC" id="3.5.4.4"/>
    </reaction>
    <physiologicalReaction direction="left-to-right" evidence="7">
        <dbReference type="Rhea" id="RHEA:24409"/>
    </physiologicalReaction>
</comment>
<dbReference type="PANTHER" id="PTHR30616">
    <property type="entry name" value="UNCHARACTERIZED PROTEIN YFIH"/>
    <property type="match status" value="1"/>
</dbReference>
<evidence type="ECO:0000256" key="7">
    <source>
        <dbReference type="ARBA" id="ARBA00047989"/>
    </source>
</evidence>
<dbReference type="EMBL" id="LBRS01000003">
    <property type="protein sequence ID" value="KKQ01914.1"/>
    <property type="molecule type" value="Genomic_DNA"/>
</dbReference>
<dbReference type="GO" id="GO:0005507">
    <property type="term" value="F:copper ion binding"/>
    <property type="evidence" value="ECO:0007669"/>
    <property type="project" value="TreeGrafter"/>
</dbReference>
<evidence type="ECO:0000256" key="10">
    <source>
        <dbReference type="RuleBase" id="RU361274"/>
    </source>
</evidence>
<organism evidence="11 12">
    <name type="scientific">Candidatus Roizmanbacteria bacterium GW2011_GWA2_36_23</name>
    <dbReference type="NCBI Taxonomy" id="1618480"/>
    <lineage>
        <taxon>Bacteria</taxon>
        <taxon>Candidatus Roizmaniibacteriota</taxon>
    </lineage>
</organism>
<gene>
    <name evidence="11" type="ORF">US11_C0003G0057</name>
</gene>
<evidence type="ECO:0000256" key="4">
    <source>
        <dbReference type="ARBA" id="ARBA00022723"/>
    </source>
</evidence>
<evidence type="ECO:0000313" key="12">
    <source>
        <dbReference type="Proteomes" id="UP000034344"/>
    </source>
</evidence>
<protein>
    <recommendedName>
        <fullName evidence="10">Purine nucleoside phosphorylase</fullName>
    </recommendedName>
</protein>
<keyword evidence="6" id="KW-0862">Zinc</keyword>
<dbReference type="InterPro" id="IPR011324">
    <property type="entry name" value="Cytotoxic_necrot_fac-like_cat"/>
</dbReference>
<reference evidence="11 12" key="1">
    <citation type="journal article" date="2015" name="Nature">
        <title>rRNA introns, odd ribosomes, and small enigmatic genomes across a large radiation of phyla.</title>
        <authorList>
            <person name="Brown C.T."/>
            <person name="Hug L.A."/>
            <person name="Thomas B.C."/>
            <person name="Sharon I."/>
            <person name="Castelle C.J."/>
            <person name="Singh A."/>
            <person name="Wilkins M.J."/>
            <person name="Williams K.H."/>
            <person name="Banfield J.F."/>
        </authorList>
    </citation>
    <scope>NUCLEOTIDE SEQUENCE [LARGE SCALE GENOMIC DNA]</scope>
</reference>
<evidence type="ECO:0000256" key="9">
    <source>
        <dbReference type="ARBA" id="ARBA00049893"/>
    </source>
</evidence>
<name>A0A0G0GQ28_9BACT</name>
<evidence type="ECO:0000256" key="3">
    <source>
        <dbReference type="ARBA" id="ARBA00022679"/>
    </source>
</evidence>
<comment type="catalytic activity">
    <reaction evidence="9">
        <text>S-methyl-5'-thioadenosine + phosphate = 5-(methylsulfanyl)-alpha-D-ribose 1-phosphate + adenine</text>
        <dbReference type="Rhea" id="RHEA:11852"/>
        <dbReference type="ChEBI" id="CHEBI:16708"/>
        <dbReference type="ChEBI" id="CHEBI:17509"/>
        <dbReference type="ChEBI" id="CHEBI:43474"/>
        <dbReference type="ChEBI" id="CHEBI:58533"/>
        <dbReference type="EC" id="2.4.2.28"/>
    </reaction>
    <physiologicalReaction direction="left-to-right" evidence="9">
        <dbReference type="Rhea" id="RHEA:11853"/>
    </physiologicalReaction>
</comment>
<proteinExistence type="inferred from homology"/>
<evidence type="ECO:0000256" key="1">
    <source>
        <dbReference type="ARBA" id="ARBA00000553"/>
    </source>
</evidence>
<dbReference type="Proteomes" id="UP000034344">
    <property type="component" value="Unassembled WGS sequence"/>
</dbReference>
<evidence type="ECO:0000256" key="8">
    <source>
        <dbReference type="ARBA" id="ARBA00048968"/>
    </source>
</evidence>
<dbReference type="Pfam" id="PF02578">
    <property type="entry name" value="Cu-oxidase_4"/>
    <property type="match status" value="1"/>
</dbReference>
<dbReference type="InterPro" id="IPR003730">
    <property type="entry name" value="Cu_polyphenol_OxRdtase"/>
</dbReference>